<gene>
    <name evidence="2" type="ORF">SAMN02745129_1097</name>
</gene>
<name>A0A1M5NML4_9GAMM</name>
<evidence type="ECO:0008006" key="4">
    <source>
        <dbReference type="Google" id="ProtNLM"/>
    </source>
</evidence>
<dbReference type="Proteomes" id="UP000184268">
    <property type="component" value="Unassembled WGS sequence"/>
</dbReference>
<evidence type="ECO:0000256" key="1">
    <source>
        <dbReference type="SAM" id="SignalP"/>
    </source>
</evidence>
<dbReference type="OrthoDB" id="6080009at2"/>
<reference evidence="2 3" key="1">
    <citation type="submission" date="2016-11" db="EMBL/GenBank/DDBJ databases">
        <authorList>
            <person name="Jaros S."/>
            <person name="Januszkiewicz K."/>
            <person name="Wedrychowicz H."/>
        </authorList>
    </citation>
    <scope>NUCLEOTIDE SEQUENCE [LARGE SCALE GENOMIC DNA]</scope>
    <source>
        <strain evidence="2 3">DSM 16917</strain>
    </source>
</reference>
<protein>
    <recommendedName>
        <fullName evidence="4">DUF3541 domain-containing protein</fullName>
    </recommendedName>
</protein>
<accession>A0A1M5NML4</accession>
<dbReference type="AlphaFoldDB" id="A0A1M5NML4"/>
<sequence>MNHPWLAAILLCAPLLHAAEAMPPPKQDAALLRHTFEQALQQLPPRKQGHYGLRLYRQTGEEVYGHWVLNDLEFHAQRLNRLFPLMSDPAGLARHIEARVERYSHFKQPRGQLRYDTVRLQPEYLILGFDLIASLARLQEYGLRHQGEDAFRRYIEAQQFERFVTQPEMIQAWAAQLANQVFWLKQLGQGDMTELFIEAFRKVYPDDMDAALDELQYHNKLYGLTHILFASSQYYQYPVRPEPYRWIFDYFRANEGEILRRAKADVLAEVGIAFLLAGLDSEPMVARLQSALQATIDRDAGMIPSTTGSLDPVYGEHRNVLAIMLLDWQGMHPGPDARQLRRWRGSLPEGVTIYQPHLDTVGIQQGTPLAKQSGRGAR</sequence>
<evidence type="ECO:0000313" key="3">
    <source>
        <dbReference type="Proteomes" id="UP000184268"/>
    </source>
</evidence>
<dbReference type="STRING" id="299255.SAMN02745129_1097"/>
<feature type="chain" id="PRO_5009912635" description="DUF3541 domain-containing protein" evidence="1">
    <location>
        <begin position="19"/>
        <end position="378"/>
    </location>
</feature>
<dbReference type="Pfam" id="PF12060">
    <property type="entry name" value="DUF3541"/>
    <property type="match status" value="1"/>
</dbReference>
<keyword evidence="3" id="KW-1185">Reference proteome</keyword>
<organism evidence="2 3">
    <name type="scientific">Ferrimonas marina</name>
    <dbReference type="NCBI Taxonomy" id="299255"/>
    <lineage>
        <taxon>Bacteria</taxon>
        <taxon>Pseudomonadati</taxon>
        <taxon>Pseudomonadota</taxon>
        <taxon>Gammaproteobacteria</taxon>
        <taxon>Alteromonadales</taxon>
        <taxon>Ferrimonadaceae</taxon>
        <taxon>Ferrimonas</taxon>
    </lineage>
</organism>
<feature type="signal peptide" evidence="1">
    <location>
        <begin position="1"/>
        <end position="18"/>
    </location>
</feature>
<keyword evidence="1" id="KW-0732">Signal</keyword>
<proteinExistence type="predicted"/>
<dbReference type="EMBL" id="FQXG01000001">
    <property type="protein sequence ID" value="SHG90183.1"/>
    <property type="molecule type" value="Genomic_DNA"/>
</dbReference>
<dbReference type="RefSeq" id="WP_067654895.1">
    <property type="nucleotide sequence ID" value="NZ_FQXG01000001.1"/>
</dbReference>
<evidence type="ECO:0000313" key="2">
    <source>
        <dbReference type="EMBL" id="SHG90183.1"/>
    </source>
</evidence>
<dbReference type="InterPro" id="IPR021928">
    <property type="entry name" value="DUF3541"/>
</dbReference>